<sequence>MQLLWVMRRSSTIIMTTNKSAEVDVLADRAVVLARGVVQLNDDVDNLHKDLRLGYRLCLLRHERASSEAICTHLRSWMPEIRVLSEIGHEIMLYLPGVTVTSARDFALLIRREQQHLGLTHVGEPYQTVEDGVMRIWGRIHQPAYTAPASSDYTPEALRLHLERPKATHLCWSVKRRFVAMTTKKLRLLWARWRALLFASLASGLLFYVLYESLADSVASLGDTRHLVRLEAASVGLGAFVSDWRPSPEFAGVVIRSLLDDSGVDYQLTLDTEPEQHLRSLSVREWRHQGWGIEIHAGEPGPAGSGHWATLWWSGERWASSGAALTTLHAAQLANTSRVRGARIRAQAGSLPNARWSPSTQQMLERAFNDVPVVACVLAVTAVLAPVTGLFAAMPHSENRSGMQLLQLMTGLLSFDYWLSHFLWDFAVLHVLGFCAPLSPAFLWFFGDRGALFLRVLPTLLEIVWDAEGPDAAPVGRALTSASRAVPSAALSAGLTRLLRLHAVSQLCELPYQQRVTLCRELKPRVLARRAAEALALCCPETSELEIRGGSRAACTGRGLIKICRKGECEPKCASGRRQEVPSWPDLIAREASLKHDVAALLGCGLVALLLLSLGDAVLVPLLHRLRYLGWRRAGTSTSRKVAAIEASGLMQPIASPVRLPQSSVPGTGTGGVRSNTAIMSSISLASPNKGKGEIVLEAAGLERRFGSQSAVGGVSLSVREGECIGLLGQSGSGKTTMLRMLSGELLPTAGACVVYGHDLRSQRAGYVTRVGYQLSTGGYVPELTARQHLELLAVLRLLPNRNVRPLVDHLLRLVDLDREADKQAEHYCRSSQRKLGLAMALLGAPRLVLLDAPTSGIDPISARKMWQAVDAFVTANHQAVVLATTL</sequence>
<evidence type="ECO:0000313" key="2">
    <source>
        <dbReference type="Proteomes" id="UP000821865"/>
    </source>
</evidence>
<reference evidence="1" key="1">
    <citation type="submission" date="2020-05" db="EMBL/GenBank/DDBJ databases">
        <title>Large-scale comparative analyses of tick genomes elucidate their genetic diversity and vector capacities.</title>
        <authorList>
            <person name="Jia N."/>
            <person name="Wang J."/>
            <person name="Shi W."/>
            <person name="Du L."/>
            <person name="Sun Y."/>
            <person name="Zhan W."/>
            <person name="Jiang J."/>
            <person name="Wang Q."/>
            <person name="Zhang B."/>
            <person name="Ji P."/>
            <person name="Sakyi L.B."/>
            <person name="Cui X."/>
            <person name="Yuan T."/>
            <person name="Jiang B."/>
            <person name="Yang W."/>
            <person name="Lam T.T.-Y."/>
            <person name="Chang Q."/>
            <person name="Ding S."/>
            <person name="Wang X."/>
            <person name="Zhu J."/>
            <person name="Ruan X."/>
            <person name="Zhao L."/>
            <person name="Wei J."/>
            <person name="Que T."/>
            <person name="Du C."/>
            <person name="Cheng J."/>
            <person name="Dai P."/>
            <person name="Han X."/>
            <person name="Huang E."/>
            <person name="Gao Y."/>
            <person name="Liu J."/>
            <person name="Shao H."/>
            <person name="Ye R."/>
            <person name="Li L."/>
            <person name="Wei W."/>
            <person name="Wang X."/>
            <person name="Wang C."/>
            <person name="Yang T."/>
            <person name="Huo Q."/>
            <person name="Li W."/>
            <person name="Guo W."/>
            <person name="Chen H."/>
            <person name="Zhou L."/>
            <person name="Ni X."/>
            <person name="Tian J."/>
            <person name="Zhou Y."/>
            <person name="Sheng Y."/>
            <person name="Liu T."/>
            <person name="Pan Y."/>
            <person name="Xia L."/>
            <person name="Li J."/>
            <person name="Zhao F."/>
            <person name="Cao W."/>
        </authorList>
    </citation>
    <scope>NUCLEOTIDE SEQUENCE</scope>
    <source>
        <strain evidence="1">Dsil-2018</strain>
    </source>
</reference>
<dbReference type="Proteomes" id="UP000821865">
    <property type="component" value="Chromosome 2"/>
</dbReference>
<organism evidence="1 2">
    <name type="scientific">Dermacentor silvarum</name>
    <name type="common">Tick</name>
    <dbReference type="NCBI Taxonomy" id="543639"/>
    <lineage>
        <taxon>Eukaryota</taxon>
        <taxon>Metazoa</taxon>
        <taxon>Ecdysozoa</taxon>
        <taxon>Arthropoda</taxon>
        <taxon>Chelicerata</taxon>
        <taxon>Arachnida</taxon>
        <taxon>Acari</taxon>
        <taxon>Parasitiformes</taxon>
        <taxon>Ixodida</taxon>
        <taxon>Ixodoidea</taxon>
        <taxon>Ixodidae</taxon>
        <taxon>Rhipicephalinae</taxon>
        <taxon>Dermacentor</taxon>
    </lineage>
</organism>
<accession>A0ACB8DA21</accession>
<gene>
    <name evidence="1" type="ORF">HPB49_001902</name>
</gene>
<dbReference type="EMBL" id="CM023471">
    <property type="protein sequence ID" value="KAH7964845.1"/>
    <property type="molecule type" value="Genomic_DNA"/>
</dbReference>
<proteinExistence type="predicted"/>
<evidence type="ECO:0000313" key="1">
    <source>
        <dbReference type="EMBL" id="KAH7964845.1"/>
    </source>
</evidence>
<name>A0ACB8DA21_DERSI</name>
<protein>
    <submittedName>
        <fullName evidence="1">Uncharacterized protein</fullName>
    </submittedName>
</protein>
<keyword evidence="2" id="KW-1185">Reference proteome</keyword>
<comment type="caution">
    <text evidence="1">The sequence shown here is derived from an EMBL/GenBank/DDBJ whole genome shotgun (WGS) entry which is preliminary data.</text>
</comment>